<evidence type="ECO:0000256" key="10">
    <source>
        <dbReference type="SAM" id="Coils"/>
    </source>
</evidence>
<dbReference type="NCBIfam" id="TIGR00634">
    <property type="entry name" value="recN"/>
    <property type="match status" value="1"/>
</dbReference>
<evidence type="ECO:0000256" key="2">
    <source>
        <dbReference type="ARBA" id="ARBA00009441"/>
    </source>
</evidence>
<dbReference type="FunFam" id="3.40.50.300:FF:000319">
    <property type="entry name" value="DNA repair protein RecN"/>
    <property type="match status" value="1"/>
</dbReference>
<dbReference type="Gene3D" id="3.40.50.300">
    <property type="entry name" value="P-loop containing nucleotide triphosphate hydrolases"/>
    <property type="match status" value="2"/>
</dbReference>
<evidence type="ECO:0000313" key="13">
    <source>
        <dbReference type="Proteomes" id="UP000035268"/>
    </source>
</evidence>
<evidence type="ECO:0000256" key="6">
    <source>
        <dbReference type="ARBA" id="ARBA00022840"/>
    </source>
</evidence>
<evidence type="ECO:0000256" key="9">
    <source>
        <dbReference type="PIRNR" id="PIRNR003128"/>
    </source>
</evidence>
<evidence type="ECO:0000256" key="8">
    <source>
        <dbReference type="ARBA" id="ARBA00033408"/>
    </source>
</evidence>
<feature type="domain" description="RecF/RecN/SMC N-terminal" evidence="11">
    <location>
        <begin position="2"/>
        <end position="506"/>
    </location>
</feature>
<proteinExistence type="inferred from homology"/>
<dbReference type="GO" id="GO:0006310">
    <property type="term" value="P:DNA recombination"/>
    <property type="evidence" value="ECO:0007669"/>
    <property type="project" value="InterPro"/>
</dbReference>
<sequence>MLNTLRIRNLALVDEADIEFRRGLNVITGETGAGKSLLIGALKLLLGERADRSMIRTGETRASAEAVFQLDDPSAVDALLEDRGLAPCEDGRLIIRRVIRDSGSGQNTVNDGAVTLQVLKSIGDLLVDMHGPHDHQSLLRPEIQREVLDAFGRLDEPLRACREAFRAWRQAKDEREELERRASGDPSQRIDFLSYQLEEVEQANLSEEDEARVREEHTMLANAQEVLQHARTACQALTEGEPCAFDALAAAQRELNALARLVPEAESSRAELEEISARVQELSRAVADRAGGMEAGPERMQWLEERLATYQSLQRKHRADVPALLEMAGQWREELAALERIDEERAEIDRRIEERYSTMMRRGVELHRQRAEAADRLSESITRELAGLGFPHGFFDVAVHESEPGPYGTDTVEFGFAPNPGEEMRPMSAIASSGEISRVMLAVKTVLARHDLIPLLVFDEIDANVGGELAHAVGDRLARVAATHQVLCITHLAQVAACGTTHLAVRKTVRDGRTYTAVAPLDEQARVDEITRMMGGAERSAAAGRHAAELLESARDASR</sequence>
<dbReference type="RefSeq" id="WP_052882773.1">
    <property type="nucleotide sequence ID" value="NZ_CP010904.1"/>
</dbReference>
<protein>
    <recommendedName>
        <fullName evidence="3 9">DNA repair protein RecN</fullName>
    </recommendedName>
    <alternativeName>
        <fullName evidence="8 9">Recombination protein N</fullName>
    </alternativeName>
</protein>
<dbReference type="AlphaFoldDB" id="A0A0G3ELB5"/>
<dbReference type="GO" id="GO:0043590">
    <property type="term" value="C:bacterial nucleoid"/>
    <property type="evidence" value="ECO:0007669"/>
    <property type="project" value="TreeGrafter"/>
</dbReference>
<dbReference type="GO" id="GO:0009432">
    <property type="term" value="P:SOS response"/>
    <property type="evidence" value="ECO:0007669"/>
    <property type="project" value="TreeGrafter"/>
</dbReference>
<dbReference type="STRING" id="1307763.L21SP4_02334"/>
<name>A0A0G3ELB5_9BACT</name>
<dbReference type="PATRIC" id="fig|1609981.3.peg.2431"/>
<feature type="coiled-coil region" evidence="10">
    <location>
        <begin position="161"/>
        <end position="210"/>
    </location>
</feature>
<evidence type="ECO:0000259" key="11">
    <source>
        <dbReference type="Pfam" id="PF02463"/>
    </source>
</evidence>
<reference evidence="13" key="1">
    <citation type="submission" date="2015-02" db="EMBL/GenBank/DDBJ databases">
        <title>Description and complete genome sequence of the first cultured representative of the subdivision 5 of the Verrucomicrobia phylum.</title>
        <authorList>
            <person name="Spring S."/>
            <person name="Bunk B."/>
            <person name="Sproer C."/>
            <person name="Klenk H.-P."/>
        </authorList>
    </citation>
    <scope>NUCLEOTIDE SEQUENCE [LARGE SCALE GENOMIC DNA]</scope>
    <source>
        <strain evidence="13">L21-Fru-AB</strain>
    </source>
</reference>
<dbReference type="GO" id="GO:0006281">
    <property type="term" value="P:DNA repair"/>
    <property type="evidence" value="ECO:0007669"/>
    <property type="project" value="UniProtKB-KW"/>
</dbReference>
<gene>
    <name evidence="12" type="primary">recN</name>
    <name evidence="12" type="ORF">L21SP4_02334</name>
</gene>
<dbReference type="PANTHER" id="PTHR11059">
    <property type="entry name" value="DNA REPAIR PROTEIN RECN"/>
    <property type="match status" value="1"/>
</dbReference>
<evidence type="ECO:0000256" key="4">
    <source>
        <dbReference type="ARBA" id="ARBA00022741"/>
    </source>
</evidence>
<evidence type="ECO:0000256" key="7">
    <source>
        <dbReference type="ARBA" id="ARBA00023204"/>
    </source>
</evidence>
<evidence type="ECO:0000313" key="12">
    <source>
        <dbReference type="EMBL" id="AKJ65560.1"/>
    </source>
</evidence>
<evidence type="ECO:0000256" key="5">
    <source>
        <dbReference type="ARBA" id="ARBA00022763"/>
    </source>
</evidence>
<dbReference type="GO" id="GO:0005524">
    <property type="term" value="F:ATP binding"/>
    <property type="evidence" value="ECO:0007669"/>
    <property type="project" value="UniProtKB-KW"/>
</dbReference>
<dbReference type="InterPro" id="IPR004604">
    <property type="entry name" value="DNA_recomb/repair_RecN"/>
</dbReference>
<keyword evidence="5 9" id="KW-0227">DNA damage</keyword>
<dbReference type="InterPro" id="IPR027417">
    <property type="entry name" value="P-loop_NTPase"/>
</dbReference>
<dbReference type="Pfam" id="PF02463">
    <property type="entry name" value="SMC_N"/>
    <property type="match status" value="1"/>
</dbReference>
<comment type="function">
    <text evidence="1 9">May be involved in recombinational repair of damaged DNA.</text>
</comment>
<dbReference type="KEGG" id="vbl:L21SP4_02334"/>
<dbReference type="PANTHER" id="PTHR11059:SF0">
    <property type="entry name" value="DNA REPAIR PROTEIN RECN"/>
    <property type="match status" value="1"/>
</dbReference>
<evidence type="ECO:0000256" key="1">
    <source>
        <dbReference type="ARBA" id="ARBA00003618"/>
    </source>
</evidence>
<reference evidence="12 13" key="2">
    <citation type="journal article" date="2016" name="ISME J.">
        <title>Characterization of the first cultured representative of Verrucomicrobia subdivision 5 indicates the proposal of a novel phylum.</title>
        <authorList>
            <person name="Spring S."/>
            <person name="Bunk B."/>
            <person name="Sproer C."/>
            <person name="Schumann P."/>
            <person name="Rohde M."/>
            <person name="Tindall B.J."/>
            <person name="Klenk H.P."/>
        </authorList>
    </citation>
    <scope>NUCLEOTIDE SEQUENCE [LARGE SCALE GENOMIC DNA]</scope>
    <source>
        <strain evidence="12 13">L21-Fru-AB</strain>
    </source>
</reference>
<accession>A0A0G3ELB5</accession>
<keyword evidence="7 9" id="KW-0234">DNA repair</keyword>
<dbReference type="OrthoDB" id="9806954at2"/>
<evidence type="ECO:0000256" key="3">
    <source>
        <dbReference type="ARBA" id="ARBA00021315"/>
    </source>
</evidence>
<feature type="coiled-coil region" evidence="10">
    <location>
        <begin position="248"/>
        <end position="285"/>
    </location>
</feature>
<keyword evidence="13" id="KW-1185">Reference proteome</keyword>
<keyword evidence="4" id="KW-0547">Nucleotide-binding</keyword>
<dbReference type="SUPFAM" id="SSF52540">
    <property type="entry name" value="P-loop containing nucleoside triphosphate hydrolases"/>
    <property type="match status" value="1"/>
</dbReference>
<keyword evidence="10" id="KW-0175">Coiled coil</keyword>
<dbReference type="InterPro" id="IPR003395">
    <property type="entry name" value="RecF/RecN/SMC_N"/>
</dbReference>
<organism evidence="12 13">
    <name type="scientific">Kiritimatiella glycovorans</name>
    <dbReference type="NCBI Taxonomy" id="1307763"/>
    <lineage>
        <taxon>Bacteria</taxon>
        <taxon>Pseudomonadati</taxon>
        <taxon>Kiritimatiellota</taxon>
        <taxon>Kiritimatiellia</taxon>
        <taxon>Kiritimatiellales</taxon>
        <taxon>Kiritimatiellaceae</taxon>
        <taxon>Kiritimatiella</taxon>
    </lineage>
</organism>
<dbReference type="CDD" id="cd03241">
    <property type="entry name" value="ABC_RecN"/>
    <property type="match status" value="2"/>
</dbReference>
<keyword evidence="6" id="KW-0067">ATP-binding</keyword>
<dbReference type="Proteomes" id="UP000035268">
    <property type="component" value="Chromosome"/>
</dbReference>
<comment type="similarity">
    <text evidence="2 9">Belongs to the RecN family.</text>
</comment>
<dbReference type="EMBL" id="CP010904">
    <property type="protein sequence ID" value="AKJ65560.1"/>
    <property type="molecule type" value="Genomic_DNA"/>
</dbReference>
<dbReference type="PIRSF" id="PIRSF003128">
    <property type="entry name" value="RecN"/>
    <property type="match status" value="1"/>
</dbReference>